<comment type="caution">
    <text evidence="3">The sequence shown here is derived from an EMBL/GenBank/DDBJ whole genome shotgun (WGS) entry which is preliminary data.</text>
</comment>
<dbReference type="AlphaFoldDB" id="A0A9D2LYU4"/>
<name>A0A9D2LYU4_9FIRM</name>
<evidence type="ECO:0000313" key="3">
    <source>
        <dbReference type="EMBL" id="HJB38295.1"/>
    </source>
</evidence>
<proteinExistence type="predicted"/>
<dbReference type="SMART" id="SM00479">
    <property type="entry name" value="EXOIII"/>
    <property type="match status" value="1"/>
</dbReference>
<evidence type="ECO:0000256" key="1">
    <source>
        <dbReference type="ARBA" id="ARBA00022839"/>
    </source>
</evidence>
<dbReference type="InterPro" id="IPR012337">
    <property type="entry name" value="RNaseH-like_sf"/>
</dbReference>
<feature type="domain" description="Exonuclease" evidence="2">
    <location>
        <begin position="19"/>
        <end position="197"/>
    </location>
</feature>
<sequence length="299" mass="32781">MAKPQRPGKGESVLCLPRDYTVVDTETTGLSTESCCLIEVSALRVREGRVAAEFSTLIRPPWREVQKNGQWQQGYVDDFIQGLTGITDEMLEGAPLPEEALPQVEDFLGRDLLLGHNVGFDTAFLYDSFQKYLGRPLGNNSLDQLRLARKLLPQLPHHRLGDVAAALGVPYEGAHRALADCWITYGCYEKLRALALSQGTEEEFLQRFEKKKPAKPRYPGVPGHPFYQKTLVLTGSLDTSQNREAVLRAGGKVGKEVAAGVDFVAIPAPGEKPLPGKEGGPSILPQGAFYRLLGQSQTP</sequence>
<dbReference type="PANTHER" id="PTHR30231">
    <property type="entry name" value="DNA POLYMERASE III SUBUNIT EPSILON"/>
    <property type="match status" value="1"/>
</dbReference>
<dbReference type="InterPro" id="IPR036397">
    <property type="entry name" value="RNaseH_sf"/>
</dbReference>
<dbReference type="Pfam" id="PF00929">
    <property type="entry name" value="RNase_T"/>
    <property type="match status" value="1"/>
</dbReference>
<dbReference type="EMBL" id="DWXZ01000207">
    <property type="protein sequence ID" value="HJB38295.1"/>
    <property type="molecule type" value="Genomic_DNA"/>
</dbReference>
<dbReference type="GO" id="GO:0008408">
    <property type="term" value="F:3'-5' exonuclease activity"/>
    <property type="evidence" value="ECO:0007669"/>
    <property type="project" value="TreeGrafter"/>
</dbReference>
<dbReference type="GO" id="GO:0003676">
    <property type="term" value="F:nucleic acid binding"/>
    <property type="evidence" value="ECO:0007669"/>
    <property type="project" value="InterPro"/>
</dbReference>
<accession>A0A9D2LYU4</accession>
<protein>
    <recommendedName>
        <fullName evidence="2">Exonuclease domain-containing protein</fullName>
    </recommendedName>
</protein>
<dbReference type="Proteomes" id="UP000824214">
    <property type="component" value="Unassembled WGS sequence"/>
</dbReference>
<dbReference type="SUPFAM" id="SSF53098">
    <property type="entry name" value="Ribonuclease H-like"/>
    <property type="match status" value="1"/>
</dbReference>
<keyword evidence="1" id="KW-0378">Hydrolase</keyword>
<keyword evidence="1" id="KW-0540">Nuclease</keyword>
<organism evidence="3 4">
    <name type="scientific">Candidatus Acutalibacter ornithocaccae</name>
    <dbReference type="NCBI Taxonomy" id="2838416"/>
    <lineage>
        <taxon>Bacteria</taxon>
        <taxon>Bacillati</taxon>
        <taxon>Bacillota</taxon>
        <taxon>Clostridia</taxon>
        <taxon>Eubacteriales</taxon>
        <taxon>Acutalibacteraceae</taxon>
        <taxon>Acutalibacter</taxon>
    </lineage>
</organism>
<evidence type="ECO:0000313" key="4">
    <source>
        <dbReference type="Proteomes" id="UP000824214"/>
    </source>
</evidence>
<dbReference type="CDD" id="cd06127">
    <property type="entry name" value="DEDDh"/>
    <property type="match status" value="1"/>
</dbReference>
<dbReference type="GO" id="GO:0045004">
    <property type="term" value="P:DNA replication proofreading"/>
    <property type="evidence" value="ECO:0007669"/>
    <property type="project" value="TreeGrafter"/>
</dbReference>
<reference evidence="3" key="2">
    <citation type="submission" date="2021-04" db="EMBL/GenBank/DDBJ databases">
        <authorList>
            <person name="Gilroy R."/>
        </authorList>
    </citation>
    <scope>NUCLEOTIDE SEQUENCE</scope>
    <source>
        <strain evidence="3">ChiBcolR8-3208</strain>
    </source>
</reference>
<dbReference type="PANTHER" id="PTHR30231:SF41">
    <property type="entry name" value="DNA POLYMERASE III SUBUNIT EPSILON"/>
    <property type="match status" value="1"/>
</dbReference>
<dbReference type="FunFam" id="3.30.420.10:FF:000045">
    <property type="entry name" value="3'-5' exonuclease DinG"/>
    <property type="match status" value="1"/>
</dbReference>
<reference evidence="3" key="1">
    <citation type="journal article" date="2021" name="PeerJ">
        <title>Extensive microbial diversity within the chicken gut microbiome revealed by metagenomics and culture.</title>
        <authorList>
            <person name="Gilroy R."/>
            <person name="Ravi A."/>
            <person name="Getino M."/>
            <person name="Pursley I."/>
            <person name="Horton D.L."/>
            <person name="Alikhan N.F."/>
            <person name="Baker D."/>
            <person name="Gharbi K."/>
            <person name="Hall N."/>
            <person name="Watson M."/>
            <person name="Adriaenssens E.M."/>
            <person name="Foster-Nyarko E."/>
            <person name="Jarju S."/>
            <person name="Secka A."/>
            <person name="Antonio M."/>
            <person name="Oren A."/>
            <person name="Chaudhuri R.R."/>
            <person name="La Ragione R."/>
            <person name="Hildebrand F."/>
            <person name="Pallen M.J."/>
        </authorList>
    </citation>
    <scope>NUCLEOTIDE SEQUENCE</scope>
    <source>
        <strain evidence="3">ChiBcolR8-3208</strain>
    </source>
</reference>
<dbReference type="InterPro" id="IPR013520">
    <property type="entry name" value="Ribonucl_H"/>
</dbReference>
<gene>
    <name evidence="3" type="ORF">H9942_09560</name>
</gene>
<keyword evidence="1" id="KW-0269">Exonuclease</keyword>
<dbReference type="GO" id="GO:0005829">
    <property type="term" value="C:cytosol"/>
    <property type="evidence" value="ECO:0007669"/>
    <property type="project" value="TreeGrafter"/>
</dbReference>
<dbReference type="Gene3D" id="3.30.420.10">
    <property type="entry name" value="Ribonuclease H-like superfamily/Ribonuclease H"/>
    <property type="match status" value="1"/>
</dbReference>
<evidence type="ECO:0000259" key="2">
    <source>
        <dbReference type="SMART" id="SM00479"/>
    </source>
</evidence>